<gene>
    <name evidence="1" type="ORF">PCL1606_53010</name>
</gene>
<dbReference type="Proteomes" id="UP000032748">
    <property type="component" value="Chromosome"/>
</dbReference>
<reference evidence="1 2" key="1">
    <citation type="journal article" date="2015" name="Mol. Plant Microbe Interact.">
        <title>Comparative Genomic Analysis of Pseudomonas chlororaphis PCL1606 Reveals New Insight into Antifungal Compounds Involved in Biocontrol.</title>
        <authorList>
            <person name="Calderon C.E."/>
            <person name="Ramos C."/>
            <person name="de Vicente A."/>
            <person name="Cazorla F.M."/>
        </authorList>
    </citation>
    <scope>NUCLEOTIDE SEQUENCE [LARGE SCALE GENOMIC DNA]</scope>
    <source>
        <strain evidence="1 2">PCL1606</strain>
    </source>
</reference>
<proteinExistence type="predicted"/>
<accession>A0A0D5Y638</accession>
<protein>
    <submittedName>
        <fullName evidence="1">Uncharacterized protein</fullName>
    </submittedName>
</protein>
<dbReference type="KEGG" id="pcz:PCL1606_53010"/>
<evidence type="ECO:0000313" key="2">
    <source>
        <dbReference type="Proteomes" id="UP000032748"/>
    </source>
</evidence>
<sequence>MYPDDFNFSGYLKFRVHTGDIDFSALVGALSEKGYVTEVDFPEGAGLCSSHMEVLSQEEFDALFDFFYPGRLNTISLHCIATNEGGTCPTGAYSYALINLDVLSEREGLDILERENYMSEFSEFDLGWAREELLEYLKASMGRLSEKSTQDELKRRQDRVLLIEGRLKALGLLPLTEEEKAWQALDEKFPFAGSREEVELDGVRYIRIFRPAEKDHEGNVRQWARSWRRLGE</sequence>
<organism evidence="1 2">
    <name type="scientific">Pseudomonas chlororaphis</name>
    <dbReference type="NCBI Taxonomy" id="587753"/>
    <lineage>
        <taxon>Bacteria</taxon>
        <taxon>Pseudomonadati</taxon>
        <taxon>Pseudomonadota</taxon>
        <taxon>Gammaproteobacteria</taxon>
        <taxon>Pseudomonadales</taxon>
        <taxon>Pseudomonadaceae</taxon>
        <taxon>Pseudomonas</taxon>
    </lineage>
</organism>
<dbReference type="RefSeq" id="WP_052712832.1">
    <property type="nucleotide sequence ID" value="NZ_CP011110.1"/>
</dbReference>
<dbReference type="EMBL" id="CP011110">
    <property type="protein sequence ID" value="AKA26746.1"/>
    <property type="molecule type" value="Genomic_DNA"/>
</dbReference>
<name>A0A0D5Y638_9PSED</name>
<evidence type="ECO:0000313" key="1">
    <source>
        <dbReference type="EMBL" id="AKA26746.1"/>
    </source>
</evidence>
<dbReference type="PATRIC" id="fig|587753.10.peg.5291"/>
<dbReference type="OrthoDB" id="6965659at2"/>
<dbReference type="AlphaFoldDB" id="A0A0D5Y638"/>